<dbReference type="Proteomes" id="UP000747542">
    <property type="component" value="Unassembled WGS sequence"/>
</dbReference>
<dbReference type="InterPro" id="IPR019594">
    <property type="entry name" value="Glu/Gly-bd"/>
</dbReference>
<keyword evidence="17" id="KW-1185">Reference proteome</keyword>
<evidence type="ECO:0000256" key="13">
    <source>
        <dbReference type="SAM" id="Phobius"/>
    </source>
</evidence>
<keyword evidence="10" id="KW-0325">Glycoprotein</keyword>
<evidence type="ECO:0000256" key="12">
    <source>
        <dbReference type="ARBA" id="ARBA00023303"/>
    </source>
</evidence>
<keyword evidence="11" id="KW-1071">Ligand-gated ion channel</keyword>
<evidence type="ECO:0000256" key="5">
    <source>
        <dbReference type="ARBA" id="ARBA00022692"/>
    </source>
</evidence>
<evidence type="ECO:0000256" key="4">
    <source>
        <dbReference type="ARBA" id="ARBA00022475"/>
    </source>
</evidence>
<evidence type="ECO:0000259" key="14">
    <source>
        <dbReference type="Pfam" id="PF00060"/>
    </source>
</evidence>
<keyword evidence="5 13" id="KW-0812">Transmembrane</keyword>
<evidence type="ECO:0000256" key="6">
    <source>
        <dbReference type="ARBA" id="ARBA00022989"/>
    </source>
</evidence>
<keyword evidence="4" id="KW-1003">Cell membrane</keyword>
<dbReference type="AlphaFoldDB" id="A0A8J5KET3"/>
<keyword evidence="3" id="KW-0813">Transport</keyword>
<dbReference type="GO" id="GO:0005886">
    <property type="term" value="C:plasma membrane"/>
    <property type="evidence" value="ECO:0007669"/>
    <property type="project" value="UniProtKB-SubCell"/>
</dbReference>
<dbReference type="Pfam" id="PF00060">
    <property type="entry name" value="Lig_chan"/>
    <property type="match status" value="1"/>
</dbReference>
<keyword evidence="7" id="KW-0406">Ion transport</keyword>
<proteinExistence type="inferred from homology"/>
<evidence type="ECO:0000256" key="2">
    <source>
        <dbReference type="ARBA" id="ARBA00008685"/>
    </source>
</evidence>
<evidence type="ECO:0000313" key="17">
    <source>
        <dbReference type="Proteomes" id="UP000747542"/>
    </source>
</evidence>
<evidence type="ECO:0000256" key="1">
    <source>
        <dbReference type="ARBA" id="ARBA00004651"/>
    </source>
</evidence>
<feature type="transmembrane region" description="Helical" evidence="13">
    <location>
        <begin position="132"/>
        <end position="156"/>
    </location>
</feature>
<feature type="transmembrane region" description="Helical" evidence="13">
    <location>
        <begin position="101"/>
        <end position="120"/>
    </location>
</feature>
<sequence>MVGMVNRKEADLGVAPFTITLAREEAIDFTFPYYYDPAAILIPAPGPIKKVTAFLDPFTSEVWVGILLSIMVLGPVMYVLSKAGGDDDYVYPHNMPTHWRTTSLSGYYWMLAISLFQQGVVYPMNSSSRVAFGAWITAIIALSCAYTGVLISFLTVPRVEQTFSSLHDLPYQSKLLWTFRHSSALATLFMDESAKGVYREVGAPFKTDDSDLVPTDQAGVFKEKSFLDFAIFTDYKKTGRCNLALAKQTFFPAAFGWIFQFLLMEEAGIFDNWKKKFWPKNENCWSLRDSIEYTQPLDIEDLRGPLAILSTGFLLAVLFVILECFGKNSWKEKVFGGKSVSQTKRKEKMIKLELELRTKGLPSVEVKSMSGGDDNTTED</sequence>
<feature type="domain" description="Ionotropic glutamate receptor C-terminal" evidence="14">
    <location>
        <begin position="60"/>
        <end position="312"/>
    </location>
</feature>
<dbReference type="GO" id="GO:0015276">
    <property type="term" value="F:ligand-gated monoatomic ion channel activity"/>
    <property type="evidence" value="ECO:0007669"/>
    <property type="project" value="InterPro"/>
</dbReference>
<dbReference type="PANTHER" id="PTHR42643">
    <property type="entry name" value="IONOTROPIC RECEPTOR 20A-RELATED"/>
    <property type="match status" value="1"/>
</dbReference>
<comment type="caution">
    <text evidence="16">The sequence shown here is derived from an EMBL/GenBank/DDBJ whole genome shotgun (WGS) entry which is preliminary data.</text>
</comment>
<feature type="transmembrane region" description="Helical" evidence="13">
    <location>
        <begin position="244"/>
        <end position="263"/>
    </location>
</feature>
<evidence type="ECO:0000256" key="11">
    <source>
        <dbReference type="ARBA" id="ARBA00023286"/>
    </source>
</evidence>
<keyword evidence="8 13" id="KW-0472">Membrane</keyword>
<evidence type="ECO:0000256" key="7">
    <source>
        <dbReference type="ARBA" id="ARBA00023065"/>
    </source>
</evidence>
<dbReference type="GO" id="GO:0050906">
    <property type="term" value="P:detection of stimulus involved in sensory perception"/>
    <property type="evidence" value="ECO:0007669"/>
    <property type="project" value="UniProtKB-ARBA"/>
</dbReference>
<evidence type="ECO:0000256" key="9">
    <source>
        <dbReference type="ARBA" id="ARBA00023170"/>
    </source>
</evidence>
<dbReference type="EMBL" id="JAHLQT010014926">
    <property type="protein sequence ID" value="KAG7169900.1"/>
    <property type="molecule type" value="Genomic_DNA"/>
</dbReference>
<dbReference type="PANTHER" id="PTHR42643:SF24">
    <property type="entry name" value="IONOTROPIC RECEPTOR 60A"/>
    <property type="match status" value="1"/>
</dbReference>
<dbReference type="Pfam" id="PF10613">
    <property type="entry name" value="Lig_chan-Glu_bd"/>
    <property type="match status" value="1"/>
</dbReference>
<evidence type="ECO:0000256" key="3">
    <source>
        <dbReference type="ARBA" id="ARBA00022448"/>
    </source>
</evidence>
<feature type="transmembrane region" description="Helical" evidence="13">
    <location>
        <begin position="306"/>
        <end position="325"/>
    </location>
</feature>
<keyword evidence="12" id="KW-0407">Ion channel</keyword>
<keyword evidence="9 16" id="KW-0675">Receptor</keyword>
<evidence type="ECO:0000256" key="8">
    <source>
        <dbReference type="ARBA" id="ARBA00023136"/>
    </source>
</evidence>
<organism evidence="16 17">
    <name type="scientific">Homarus americanus</name>
    <name type="common">American lobster</name>
    <dbReference type="NCBI Taxonomy" id="6706"/>
    <lineage>
        <taxon>Eukaryota</taxon>
        <taxon>Metazoa</taxon>
        <taxon>Ecdysozoa</taxon>
        <taxon>Arthropoda</taxon>
        <taxon>Crustacea</taxon>
        <taxon>Multicrustacea</taxon>
        <taxon>Malacostraca</taxon>
        <taxon>Eumalacostraca</taxon>
        <taxon>Eucarida</taxon>
        <taxon>Decapoda</taxon>
        <taxon>Pleocyemata</taxon>
        <taxon>Astacidea</taxon>
        <taxon>Nephropoidea</taxon>
        <taxon>Nephropidae</taxon>
        <taxon>Homarus</taxon>
    </lineage>
</organism>
<evidence type="ECO:0000259" key="15">
    <source>
        <dbReference type="Pfam" id="PF10613"/>
    </source>
</evidence>
<keyword evidence="6 13" id="KW-1133">Transmembrane helix</keyword>
<evidence type="ECO:0000256" key="10">
    <source>
        <dbReference type="ARBA" id="ARBA00023180"/>
    </source>
</evidence>
<dbReference type="InterPro" id="IPR001320">
    <property type="entry name" value="Iontro_rcpt_C"/>
</dbReference>
<dbReference type="Gene3D" id="3.40.190.10">
    <property type="entry name" value="Periplasmic binding protein-like II"/>
    <property type="match status" value="1"/>
</dbReference>
<dbReference type="SUPFAM" id="SSF53850">
    <property type="entry name" value="Periplasmic binding protein-like II"/>
    <property type="match status" value="1"/>
</dbReference>
<feature type="domain" description="Ionotropic glutamate receptor L-glutamate and glycine-binding" evidence="15">
    <location>
        <begin position="1"/>
        <end position="45"/>
    </location>
</feature>
<protein>
    <submittedName>
        <fullName evidence="16">Glutamate receptor-like 53</fullName>
    </submittedName>
</protein>
<comment type="similarity">
    <text evidence="2">Belongs to the glutamate-gated ion channel (TC 1.A.10.1) family.</text>
</comment>
<name>A0A8J5KET3_HOMAM</name>
<evidence type="ECO:0000313" key="16">
    <source>
        <dbReference type="EMBL" id="KAG7169900.1"/>
    </source>
</evidence>
<accession>A0A8J5KET3</accession>
<gene>
    <name evidence="16" type="primary">Glrk-L53</name>
    <name evidence="16" type="ORF">Hamer_G019713</name>
</gene>
<comment type="subcellular location">
    <subcellularLocation>
        <location evidence="1">Cell membrane</location>
        <topology evidence="1">Multi-pass membrane protein</topology>
    </subcellularLocation>
</comment>
<feature type="transmembrane region" description="Helical" evidence="13">
    <location>
        <begin position="62"/>
        <end position="80"/>
    </location>
</feature>
<reference evidence="16" key="1">
    <citation type="journal article" date="2021" name="Sci. Adv.">
        <title>The American lobster genome reveals insights on longevity, neural, and immune adaptations.</title>
        <authorList>
            <person name="Polinski J.M."/>
            <person name="Zimin A.V."/>
            <person name="Clark K.F."/>
            <person name="Kohn A.B."/>
            <person name="Sadowski N."/>
            <person name="Timp W."/>
            <person name="Ptitsyn A."/>
            <person name="Khanna P."/>
            <person name="Romanova D.Y."/>
            <person name="Williams P."/>
            <person name="Greenwood S.J."/>
            <person name="Moroz L.L."/>
            <person name="Walt D.R."/>
            <person name="Bodnar A.G."/>
        </authorList>
    </citation>
    <scope>NUCLEOTIDE SEQUENCE</scope>
    <source>
        <strain evidence="16">GMGI-L3</strain>
    </source>
</reference>
<dbReference type="InterPro" id="IPR052192">
    <property type="entry name" value="Insect_Ionotropic_Sensory_Rcpt"/>
</dbReference>
<dbReference type="Gene3D" id="1.10.287.70">
    <property type="match status" value="1"/>
</dbReference>